<gene>
    <name evidence="1" type="ORF">Taro_030530</name>
</gene>
<dbReference type="AlphaFoldDB" id="A0A843W0H4"/>
<keyword evidence="2" id="KW-1185">Reference proteome</keyword>
<accession>A0A843W0H4</accession>
<comment type="caution">
    <text evidence="1">The sequence shown here is derived from an EMBL/GenBank/DDBJ whole genome shotgun (WGS) entry which is preliminary data.</text>
</comment>
<sequence>MVAPVSRELLCLSGSMPRCCFRIVFDSAGSNFVVLISGLLRRCPLVEVHRLAAVFWWCFPELFVVVLVRVPLPLGLLLCSLKSSAMLPPSFKVFVVWLVADALPSRLRCIAWLPYVLVRFSRTIGCCPGEVHSQECSGLFLLVVVLPQGESSQQRQGARRAEETGR</sequence>
<dbReference type="EMBL" id="NMUH01002104">
    <property type="protein sequence ID" value="MQL97833.1"/>
    <property type="molecule type" value="Genomic_DNA"/>
</dbReference>
<organism evidence="1 2">
    <name type="scientific">Colocasia esculenta</name>
    <name type="common">Wild taro</name>
    <name type="synonym">Arum esculentum</name>
    <dbReference type="NCBI Taxonomy" id="4460"/>
    <lineage>
        <taxon>Eukaryota</taxon>
        <taxon>Viridiplantae</taxon>
        <taxon>Streptophyta</taxon>
        <taxon>Embryophyta</taxon>
        <taxon>Tracheophyta</taxon>
        <taxon>Spermatophyta</taxon>
        <taxon>Magnoliopsida</taxon>
        <taxon>Liliopsida</taxon>
        <taxon>Araceae</taxon>
        <taxon>Aroideae</taxon>
        <taxon>Colocasieae</taxon>
        <taxon>Colocasia</taxon>
    </lineage>
</organism>
<evidence type="ECO:0000313" key="1">
    <source>
        <dbReference type="EMBL" id="MQL97833.1"/>
    </source>
</evidence>
<dbReference type="Proteomes" id="UP000652761">
    <property type="component" value="Unassembled WGS sequence"/>
</dbReference>
<proteinExistence type="predicted"/>
<name>A0A843W0H4_COLES</name>
<protein>
    <submittedName>
        <fullName evidence="1">Uncharacterized protein</fullName>
    </submittedName>
</protein>
<evidence type="ECO:0000313" key="2">
    <source>
        <dbReference type="Proteomes" id="UP000652761"/>
    </source>
</evidence>
<reference evidence="1" key="1">
    <citation type="submission" date="2017-07" db="EMBL/GenBank/DDBJ databases">
        <title>Taro Niue Genome Assembly and Annotation.</title>
        <authorList>
            <person name="Atibalentja N."/>
            <person name="Keating K."/>
            <person name="Fields C.J."/>
        </authorList>
    </citation>
    <scope>NUCLEOTIDE SEQUENCE</scope>
    <source>
        <strain evidence="1">Niue_2</strain>
        <tissue evidence="1">Leaf</tissue>
    </source>
</reference>